<dbReference type="InterPro" id="IPR051304">
    <property type="entry name" value="SCF_F-box_domain"/>
</dbReference>
<comment type="caution">
    <text evidence="2">The sequence shown here is derived from an EMBL/GenBank/DDBJ whole genome shotgun (WGS) entry which is preliminary data.</text>
</comment>
<evidence type="ECO:0000259" key="1">
    <source>
        <dbReference type="SMART" id="SM00256"/>
    </source>
</evidence>
<organism evidence="2 3">
    <name type="scientific">Clitoria ternatea</name>
    <name type="common">Butterfly pea</name>
    <dbReference type="NCBI Taxonomy" id="43366"/>
    <lineage>
        <taxon>Eukaryota</taxon>
        <taxon>Viridiplantae</taxon>
        <taxon>Streptophyta</taxon>
        <taxon>Embryophyta</taxon>
        <taxon>Tracheophyta</taxon>
        <taxon>Spermatophyta</taxon>
        <taxon>Magnoliopsida</taxon>
        <taxon>eudicotyledons</taxon>
        <taxon>Gunneridae</taxon>
        <taxon>Pentapetalae</taxon>
        <taxon>rosids</taxon>
        <taxon>fabids</taxon>
        <taxon>Fabales</taxon>
        <taxon>Fabaceae</taxon>
        <taxon>Papilionoideae</taxon>
        <taxon>50 kb inversion clade</taxon>
        <taxon>NPAAA clade</taxon>
        <taxon>indigoferoid/millettioid clade</taxon>
        <taxon>Phaseoleae</taxon>
        <taxon>Clitoria</taxon>
    </lineage>
</organism>
<dbReference type="Pfam" id="PF03478">
    <property type="entry name" value="Beta-prop_KIB1-4"/>
    <property type="match status" value="1"/>
</dbReference>
<name>A0AAN9I985_CLITE</name>
<dbReference type="InterPro" id="IPR001810">
    <property type="entry name" value="F-box_dom"/>
</dbReference>
<protein>
    <recommendedName>
        <fullName evidence="1">F-box domain-containing protein</fullName>
    </recommendedName>
</protein>
<sequence>MWCDLPNDLLEHIIKLLNSPIDLLRFRSVCPKWRSYVSLTSTISHSNSFPLNLPTPTCIDPDLRRPCYVLLTKSTIFKISNPLNTTKSWLVRVEESSKDTGKVLLKDPLCPSLLGSATNTKIKSPNVCNFLDLRVSEVSMTYQLKLGGDQIWNSTSIIKKVVASCENHKDNVSVMALHRRGKLAVFRMSEKKWVQIKDDGQEWSKYIDVAYHNNKFYAVDVKGLSISVDCGQGHKIRHIVSSGARSEFEYYDDRGRYLVSSLGNLLLVDNPPIRGCNVHFNIYKLNEDEQGILVDYGYNTGYGYGYDACAGYHAWEFYMEDHALKPLSSMPPFSLPSTLVKRKKKTLANLLGF</sequence>
<dbReference type="PANTHER" id="PTHR47123:SF3">
    <property type="entry name" value="DUF295 DOMAIN-CONTAINING PROTEIN"/>
    <property type="match status" value="1"/>
</dbReference>
<reference evidence="2 3" key="1">
    <citation type="submission" date="2024-01" db="EMBL/GenBank/DDBJ databases">
        <title>The genomes of 5 underutilized Papilionoideae crops provide insights into root nodulation and disease resistance.</title>
        <authorList>
            <person name="Yuan L."/>
        </authorList>
    </citation>
    <scope>NUCLEOTIDE SEQUENCE [LARGE SCALE GENOMIC DNA]</scope>
    <source>
        <strain evidence="2">LY-2023</strain>
        <tissue evidence="2">Leaf</tissue>
    </source>
</reference>
<evidence type="ECO:0000313" key="3">
    <source>
        <dbReference type="Proteomes" id="UP001359559"/>
    </source>
</evidence>
<dbReference type="SMART" id="SM00256">
    <property type="entry name" value="FBOX"/>
    <property type="match status" value="1"/>
</dbReference>
<dbReference type="Proteomes" id="UP001359559">
    <property type="component" value="Unassembled WGS sequence"/>
</dbReference>
<evidence type="ECO:0000313" key="2">
    <source>
        <dbReference type="EMBL" id="KAK7272258.1"/>
    </source>
</evidence>
<dbReference type="InterPro" id="IPR036047">
    <property type="entry name" value="F-box-like_dom_sf"/>
</dbReference>
<dbReference type="AlphaFoldDB" id="A0AAN9I985"/>
<accession>A0AAN9I985</accession>
<dbReference type="InterPro" id="IPR005174">
    <property type="entry name" value="KIB1-4_b-propeller"/>
</dbReference>
<proteinExistence type="predicted"/>
<dbReference type="PANTHER" id="PTHR47123">
    <property type="entry name" value="F-BOX PROTEIN SKIP23"/>
    <property type="match status" value="1"/>
</dbReference>
<dbReference type="EMBL" id="JAYKXN010000007">
    <property type="protein sequence ID" value="KAK7272258.1"/>
    <property type="molecule type" value="Genomic_DNA"/>
</dbReference>
<feature type="domain" description="F-box" evidence="1">
    <location>
        <begin position="5"/>
        <end position="45"/>
    </location>
</feature>
<dbReference type="Gene3D" id="1.20.1280.50">
    <property type="match status" value="1"/>
</dbReference>
<gene>
    <name evidence="2" type="ORF">RJT34_28741</name>
</gene>
<dbReference type="SUPFAM" id="SSF81383">
    <property type="entry name" value="F-box domain"/>
    <property type="match status" value="1"/>
</dbReference>
<keyword evidence="3" id="KW-1185">Reference proteome</keyword>
<dbReference type="Pfam" id="PF12937">
    <property type="entry name" value="F-box-like"/>
    <property type="match status" value="1"/>
</dbReference>